<dbReference type="RefSeq" id="WP_377786435.1">
    <property type="nucleotide sequence ID" value="NZ_JBHUOC010000001.1"/>
</dbReference>
<gene>
    <name evidence="1" type="ORF">QWZ10_18145</name>
</gene>
<evidence type="ECO:0000313" key="1">
    <source>
        <dbReference type="EMBL" id="MDN3713179.1"/>
    </source>
</evidence>
<comment type="caution">
    <text evidence="1">The sequence shown here is derived from an EMBL/GenBank/DDBJ whole genome shotgun (WGS) entry which is preliminary data.</text>
</comment>
<reference evidence="2" key="1">
    <citation type="journal article" date="2019" name="Int. J. Syst. Evol. Microbiol.">
        <title>The Global Catalogue of Microorganisms (GCM) 10K type strain sequencing project: providing services to taxonomists for standard genome sequencing and annotation.</title>
        <authorList>
            <consortium name="The Broad Institute Genomics Platform"/>
            <consortium name="The Broad Institute Genome Sequencing Center for Infectious Disease"/>
            <person name="Wu L."/>
            <person name="Ma J."/>
        </authorList>
    </citation>
    <scope>NUCLEOTIDE SEQUENCE [LARGE SCALE GENOMIC DNA]</scope>
    <source>
        <strain evidence="2">CECT 8482</strain>
    </source>
</reference>
<sequence>MLIAGENAVSVQITLARLRAELGFGFALTILRTSVEAGPVAELRRGLGFYDDGVSTTGAT</sequence>
<keyword evidence="2" id="KW-1185">Reference proteome</keyword>
<protein>
    <submittedName>
        <fullName evidence="1">Uncharacterized protein</fullName>
    </submittedName>
</protein>
<proteinExistence type="predicted"/>
<dbReference type="EMBL" id="JAUFRC010000001">
    <property type="protein sequence ID" value="MDN3713179.1"/>
    <property type="molecule type" value="Genomic_DNA"/>
</dbReference>
<dbReference type="Proteomes" id="UP001243846">
    <property type="component" value="Unassembled WGS sequence"/>
</dbReference>
<name>A0ABT8D8S4_9RHOB</name>
<evidence type="ECO:0000313" key="2">
    <source>
        <dbReference type="Proteomes" id="UP001243846"/>
    </source>
</evidence>
<accession>A0ABT8D8S4</accession>
<organism evidence="1 2">
    <name type="scientific">Paracoccus cavernae</name>
    <dbReference type="NCBI Taxonomy" id="1571207"/>
    <lineage>
        <taxon>Bacteria</taxon>
        <taxon>Pseudomonadati</taxon>
        <taxon>Pseudomonadota</taxon>
        <taxon>Alphaproteobacteria</taxon>
        <taxon>Rhodobacterales</taxon>
        <taxon>Paracoccaceae</taxon>
        <taxon>Paracoccus</taxon>
    </lineage>
</organism>